<gene>
    <name evidence="7" type="ORF">FQV27_04605</name>
</gene>
<dbReference type="AlphaFoldDB" id="A0A5C6S9S2"/>
<dbReference type="EMBL" id="VOPL01000001">
    <property type="protein sequence ID" value="TXB71134.1"/>
    <property type="molecule type" value="Genomic_DNA"/>
</dbReference>
<dbReference type="GO" id="GO:0000976">
    <property type="term" value="F:transcription cis-regulatory region binding"/>
    <property type="evidence" value="ECO:0007669"/>
    <property type="project" value="TreeGrafter"/>
</dbReference>
<keyword evidence="3" id="KW-0238">DNA-binding</keyword>
<evidence type="ECO:0000259" key="5">
    <source>
        <dbReference type="PROSITE" id="PS50932"/>
    </source>
</evidence>
<dbReference type="CDD" id="cd01392">
    <property type="entry name" value="HTH_LacI"/>
    <property type="match status" value="1"/>
</dbReference>
<feature type="domain" description="HTH lacI-type" evidence="5">
    <location>
        <begin position="10"/>
        <end position="66"/>
    </location>
</feature>
<sequence>MKHGRKARGVRLDQVAERCGVSISTVSRALSNSPGVRDDLRNHIIDTARAMNYPLLPSVVGRKVMLAASSVAMLDHARSQFTMYVLDGLAERARALGVELLTRPVACDADEVALLEEAAADEAITGCLFLTLDADEMLTRASGFAKPIVLVNGDDPAMRHSSVTPCNRSAAYLATSHLLSLGHRRILFLQRPGRRTIRRRLEGWQDAMRGADIDVDDLTVDVDDWLPELGEAAILSRIAAKADFTAVLAAGDSLAYGAMRALQQSGIDVPGQVSVMGIDDLPVSAFSSPPLTTIHVPMQEIGAAALGLLLDELDGADKPPRRIELACRLVLRESTGPVV</sequence>
<dbReference type="Pfam" id="PF13377">
    <property type="entry name" value="Peripla_BP_3"/>
    <property type="match status" value="1"/>
</dbReference>
<protein>
    <submittedName>
        <fullName evidence="7">LacI family transcriptional regulator</fullName>
    </submittedName>
</protein>
<dbReference type="InterPro" id="IPR028082">
    <property type="entry name" value="Peripla_BP_I"/>
</dbReference>
<name>A0A5C6S9S2_9RHOB</name>
<dbReference type="Proteomes" id="UP000321562">
    <property type="component" value="Unassembled WGS sequence"/>
</dbReference>
<dbReference type="InterPro" id="IPR000843">
    <property type="entry name" value="HTH_LacI"/>
</dbReference>
<dbReference type="Gene3D" id="3.40.50.2300">
    <property type="match status" value="2"/>
</dbReference>
<dbReference type="RefSeq" id="WP_147096632.1">
    <property type="nucleotide sequence ID" value="NZ_JBHUFH010000002.1"/>
</dbReference>
<proteinExistence type="predicted"/>
<dbReference type="CDD" id="cd06267">
    <property type="entry name" value="PBP1_LacI_sugar_binding-like"/>
    <property type="match status" value="1"/>
</dbReference>
<dbReference type="InterPro" id="IPR001387">
    <property type="entry name" value="Cro/C1-type_HTH"/>
</dbReference>
<dbReference type="InterPro" id="IPR010982">
    <property type="entry name" value="Lambda_DNA-bd_dom_sf"/>
</dbReference>
<evidence type="ECO:0000256" key="3">
    <source>
        <dbReference type="ARBA" id="ARBA00023125"/>
    </source>
</evidence>
<keyword evidence="2" id="KW-0805">Transcription regulation</keyword>
<dbReference type="InterPro" id="IPR046335">
    <property type="entry name" value="LacI/GalR-like_sensor"/>
</dbReference>
<dbReference type="SUPFAM" id="SSF47413">
    <property type="entry name" value="lambda repressor-like DNA-binding domains"/>
    <property type="match status" value="1"/>
</dbReference>
<evidence type="ECO:0000259" key="6">
    <source>
        <dbReference type="PROSITE" id="PS50943"/>
    </source>
</evidence>
<dbReference type="SMART" id="SM00354">
    <property type="entry name" value="HTH_LACI"/>
    <property type="match status" value="1"/>
</dbReference>
<dbReference type="OrthoDB" id="7811243at2"/>
<keyword evidence="4" id="KW-0804">Transcription</keyword>
<organism evidence="7 8">
    <name type="scientific">Paracoccus aurantiacus</name>
    <dbReference type="NCBI Taxonomy" id="2599412"/>
    <lineage>
        <taxon>Bacteria</taxon>
        <taxon>Pseudomonadati</taxon>
        <taxon>Pseudomonadota</taxon>
        <taxon>Alphaproteobacteria</taxon>
        <taxon>Rhodobacterales</taxon>
        <taxon>Paracoccaceae</taxon>
        <taxon>Paracoccus</taxon>
    </lineage>
</organism>
<dbReference type="PANTHER" id="PTHR30146">
    <property type="entry name" value="LACI-RELATED TRANSCRIPTIONAL REPRESSOR"/>
    <property type="match status" value="1"/>
</dbReference>
<evidence type="ECO:0000256" key="1">
    <source>
        <dbReference type="ARBA" id="ARBA00022491"/>
    </source>
</evidence>
<dbReference type="PROSITE" id="PS50932">
    <property type="entry name" value="HTH_LACI_2"/>
    <property type="match status" value="1"/>
</dbReference>
<accession>A0A5C6S9S2</accession>
<dbReference type="GO" id="GO:0003700">
    <property type="term" value="F:DNA-binding transcription factor activity"/>
    <property type="evidence" value="ECO:0007669"/>
    <property type="project" value="TreeGrafter"/>
</dbReference>
<evidence type="ECO:0000313" key="7">
    <source>
        <dbReference type="EMBL" id="TXB71134.1"/>
    </source>
</evidence>
<keyword evidence="8" id="KW-1185">Reference proteome</keyword>
<feature type="domain" description="HTH cro/C1-type" evidence="6">
    <location>
        <begin position="1"/>
        <end position="28"/>
    </location>
</feature>
<reference evidence="7 8" key="1">
    <citation type="submission" date="2019-08" db="EMBL/GenBank/DDBJ databases">
        <authorList>
            <person name="Ye J."/>
        </authorList>
    </citation>
    <scope>NUCLEOTIDE SEQUENCE [LARGE SCALE GENOMIC DNA]</scope>
    <source>
        <strain evidence="7 8">TK008</strain>
    </source>
</reference>
<dbReference type="Gene3D" id="1.10.260.40">
    <property type="entry name" value="lambda repressor-like DNA-binding domains"/>
    <property type="match status" value="1"/>
</dbReference>
<keyword evidence="1" id="KW-0678">Repressor</keyword>
<dbReference type="SUPFAM" id="SSF53822">
    <property type="entry name" value="Periplasmic binding protein-like I"/>
    <property type="match status" value="1"/>
</dbReference>
<dbReference type="PANTHER" id="PTHR30146:SF148">
    <property type="entry name" value="HTH-TYPE TRANSCRIPTIONAL REPRESSOR PURR-RELATED"/>
    <property type="match status" value="1"/>
</dbReference>
<evidence type="ECO:0000256" key="2">
    <source>
        <dbReference type="ARBA" id="ARBA00023015"/>
    </source>
</evidence>
<dbReference type="PROSITE" id="PS50943">
    <property type="entry name" value="HTH_CROC1"/>
    <property type="match status" value="1"/>
</dbReference>
<evidence type="ECO:0000313" key="8">
    <source>
        <dbReference type="Proteomes" id="UP000321562"/>
    </source>
</evidence>
<dbReference type="Pfam" id="PF00356">
    <property type="entry name" value="LacI"/>
    <property type="match status" value="1"/>
</dbReference>
<evidence type="ECO:0000256" key="4">
    <source>
        <dbReference type="ARBA" id="ARBA00023163"/>
    </source>
</evidence>
<comment type="caution">
    <text evidence="7">The sequence shown here is derived from an EMBL/GenBank/DDBJ whole genome shotgun (WGS) entry which is preliminary data.</text>
</comment>